<dbReference type="Proteomes" id="UP000593572">
    <property type="component" value="Unassembled WGS sequence"/>
</dbReference>
<dbReference type="AlphaFoldDB" id="A0A7J8MDA3"/>
<evidence type="ECO:0000259" key="1">
    <source>
        <dbReference type="Pfam" id="PF14111"/>
    </source>
</evidence>
<dbReference type="EMBL" id="JABEZX010000008">
    <property type="protein sequence ID" value="MBA0562717.1"/>
    <property type="molecule type" value="Genomic_DNA"/>
</dbReference>
<dbReference type="InterPro" id="IPR025558">
    <property type="entry name" value="DUF4283"/>
</dbReference>
<keyword evidence="3" id="KW-1185">Reference proteome</keyword>
<name>A0A7J8MDA3_9ROSI</name>
<organism evidence="2 3">
    <name type="scientific">Gossypium lobatum</name>
    <dbReference type="NCBI Taxonomy" id="34289"/>
    <lineage>
        <taxon>Eukaryota</taxon>
        <taxon>Viridiplantae</taxon>
        <taxon>Streptophyta</taxon>
        <taxon>Embryophyta</taxon>
        <taxon>Tracheophyta</taxon>
        <taxon>Spermatophyta</taxon>
        <taxon>Magnoliopsida</taxon>
        <taxon>eudicotyledons</taxon>
        <taxon>Gunneridae</taxon>
        <taxon>Pentapetalae</taxon>
        <taxon>rosids</taxon>
        <taxon>malvids</taxon>
        <taxon>Malvales</taxon>
        <taxon>Malvaceae</taxon>
        <taxon>Malvoideae</taxon>
        <taxon>Gossypium</taxon>
    </lineage>
</organism>
<proteinExistence type="predicted"/>
<reference evidence="2 3" key="1">
    <citation type="journal article" date="2019" name="Genome Biol. Evol.">
        <title>Insights into the evolution of the New World diploid cottons (Gossypium, subgenus Houzingenia) based on genome sequencing.</title>
        <authorList>
            <person name="Grover C.E."/>
            <person name="Arick M.A. 2nd"/>
            <person name="Thrash A."/>
            <person name="Conover J.L."/>
            <person name="Sanders W.S."/>
            <person name="Peterson D.G."/>
            <person name="Frelichowski J.E."/>
            <person name="Scheffler J.A."/>
            <person name="Scheffler B.E."/>
            <person name="Wendel J.F."/>
        </authorList>
    </citation>
    <scope>NUCLEOTIDE SEQUENCE [LARGE SCALE GENOMIC DNA]</scope>
    <source>
        <strain evidence="2">157</strain>
        <tissue evidence="2">Leaf</tissue>
    </source>
</reference>
<feature type="domain" description="DUF4283" evidence="1">
    <location>
        <begin position="4"/>
        <end position="46"/>
    </location>
</feature>
<sequence length="139" mass="15733">MRFQLKGIDNDYYLAKFESDLDYNNVVSKGPLVIFSHYLIVQPWLTQLSTLKAFPQYVVAWVCILGLSGALYKRILLQEIQSLIGKVVKSDFQMEKDLGASSHGLRCKFEHLRDVCPHVSLEKGMEGDGEILHGNKSSD</sequence>
<dbReference type="Pfam" id="PF14111">
    <property type="entry name" value="DUF4283"/>
    <property type="match status" value="1"/>
</dbReference>
<evidence type="ECO:0000313" key="2">
    <source>
        <dbReference type="EMBL" id="MBA0562717.1"/>
    </source>
</evidence>
<dbReference type="InterPro" id="IPR040256">
    <property type="entry name" value="At4g02000-like"/>
</dbReference>
<dbReference type="PANTHER" id="PTHR31286">
    <property type="entry name" value="GLYCINE-RICH CELL WALL STRUCTURAL PROTEIN 1.8-LIKE"/>
    <property type="match status" value="1"/>
</dbReference>
<accession>A0A7J8MDA3</accession>
<comment type="caution">
    <text evidence="2">The sequence shown here is derived from an EMBL/GenBank/DDBJ whole genome shotgun (WGS) entry which is preliminary data.</text>
</comment>
<evidence type="ECO:0000313" key="3">
    <source>
        <dbReference type="Proteomes" id="UP000593572"/>
    </source>
</evidence>
<protein>
    <recommendedName>
        <fullName evidence="1">DUF4283 domain-containing protein</fullName>
    </recommendedName>
</protein>
<dbReference type="PANTHER" id="PTHR31286:SF173">
    <property type="entry name" value="DUF4283 DOMAIN-CONTAINING PROTEIN"/>
    <property type="match status" value="1"/>
</dbReference>
<gene>
    <name evidence="2" type="ORF">Golob_007741</name>
</gene>